<feature type="transmembrane region" description="Helical" evidence="1">
    <location>
        <begin position="160"/>
        <end position="182"/>
    </location>
</feature>
<evidence type="ECO:0000313" key="3">
    <source>
        <dbReference type="Proteomes" id="UP000009227"/>
    </source>
</evidence>
<proteinExistence type="predicted"/>
<evidence type="ECO:0000256" key="1">
    <source>
        <dbReference type="SAM" id="Phobius"/>
    </source>
</evidence>
<accession>F6BAV9</accession>
<keyword evidence="1" id="KW-1133">Transmembrane helix</keyword>
<keyword evidence="3" id="KW-1185">Reference proteome</keyword>
<keyword evidence="1" id="KW-0812">Transmembrane</keyword>
<dbReference type="Proteomes" id="UP000009227">
    <property type="component" value="Chromosome"/>
</dbReference>
<feature type="transmembrane region" description="Helical" evidence="1">
    <location>
        <begin position="134"/>
        <end position="154"/>
    </location>
</feature>
<feature type="transmembrane region" description="Helical" evidence="1">
    <location>
        <begin position="96"/>
        <end position="122"/>
    </location>
</feature>
<gene>
    <name evidence="2" type="ordered locus">Metig_1512</name>
</gene>
<organism evidence="3">
    <name type="scientific">Methanotorris igneus (strain DSM 5666 / JCM 11834 / Kol 5)</name>
    <dbReference type="NCBI Taxonomy" id="880724"/>
    <lineage>
        <taxon>Archaea</taxon>
        <taxon>Methanobacteriati</taxon>
        <taxon>Methanobacteriota</taxon>
        <taxon>Methanomada group</taxon>
        <taxon>Methanococci</taxon>
        <taxon>Methanococcales</taxon>
        <taxon>Methanocaldococcaceae</taxon>
        <taxon>Methanotorris</taxon>
    </lineage>
</organism>
<name>F6BAV9_METIK</name>
<sequence length="187" mass="22011">MRTVLLFIIGLLFTNIKNVIFILALTILSLILSYFKRFYGLLLYSITLIYLVNQLVLENLFSVNGFYAIIFLILPSFLFLDTLIQRNIQFNEKYPIYLIPLISAILGFYNISTFLYTVLLFYTLYERFRYLDKVLIVKIFFLFITPIIALYIFYLLFLNIFNSGVSQCSVLISISGILLIIYKIKKF</sequence>
<dbReference type="EMBL" id="CP002737">
    <property type="protein sequence ID" value="AEF97046.1"/>
    <property type="molecule type" value="Genomic_DNA"/>
</dbReference>
<dbReference type="HOGENOM" id="CLU_1444683_0_0_2"/>
<dbReference type="KEGG" id="mig:Metig_1512"/>
<dbReference type="AlphaFoldDB" id="F6BAV9"/>
<feature type="transmembrane region" description="Helical" evidence="1">
    <location>
        <begin position="38"/>
        <end position="57"/>
    </location>
</feature>
<dbReference type="STRING" id="880724.Metig_1512"/>
<evidence type="ECO:0000313" key="2">
    <source>
        <dbReference type="EMBL" id="AEF97046.1"/>
    </source>
</evidence>
<reference evidence="2 3" key="1">
    <citation type="submission" date="2011-05" db="EMBL/GenBank/DDBJ databases">
        <title>Complete sequence of Methanotorris igneus Kol 5.</title>
        <authorList>
            <consortium name="US DOE Joint Genome Institute"/>
            <person name="Lucas S."/>
            <person name="Han J."/>
            <person name="Lapidus A."/>
            <person name="Cheng J.-F."/>
            <person name="Goodwin L."/>
            <person name="Pitluck S."/>
            <person name="Peters L."/>
            <person name="Mikhailova N."/>
            <person name="Chertkov O."/>
            <person name="Han C."/>
            <person name="Tapia R."/>
            <person name="Land M."/>
            <person name="Hauser L."/>
            <person name="Kyrpides N."/>
            <person name="Ivanova N."/>
            <person name="Pagani I."/>
            <person name="Sieprawska-Lupa M."/>
            <person name="Whitman W."/>
            <person name="Woyke T."/>
        </authorList>
    </citation>
    <scope>NUCLEOTIDE SEQUENCE [LARGE SCALE GENOMIC DNA]</scope>
    <source>
        <strain evidence="3">DSM 5666 / JCM 11834 / Kol 5</strain>
    </source>
</reference>
<feature type="transmembrane region" description="Helical" evidence="1">
    <location>
        <begin position="64"/>
        <end position="84"/>
    </location>
</feature>
<protein>
    <submittedName>
        <fullName evidence="2">Uncharacterized protein</fullName>
    </submittedName>
</protein>
<feature type="transmembrane region" description="Helical" evidence="1">
    <location>
        <begin position="7"/>
        <end position="32"/>
    </location>
</feature>
<keyword evidence="1" id="KW-0472">Membrane</keyword>